<dbReference type="InParanoid" id="A0A6P8S9Z7"/>
<dbReference type="InterPro" id="IPR051320">
    <property type="entry name" value="Viral_Replic_Matur_Polypro"/>
</dbReference>
<gene>
    <name evidence="2" type="primary">LOC117367148</name>
</gene>
<dbReference type="AlphaFoldDB" id="A0A6P8S9Z7"/>
<dbReference type="SUPFAM" id="SSF56672">
    <property type="entry name" value="DNA/RNA polymerases"/>
    <property type="match status" value="1"/>
</dbReference>
<dbReference type="PANTHER" id="PTHR33064:SF29">
    <property type="entry name" value="PEPTIDASE A2 DOMAIN-CONTAINING PROTEIN-RELATED"/>
    <property type="match status" value="1"/>
</dbReference>
<keyword evidence="1" id="KW-1185">Reference proteome</keyword>
<evidence type="ECO:0000313" key="2">
    <source>
        <dbReference type="RefSeq" id="XP_033815355.1"/>
    </source>
</evidence>
<accession>A0A6P8S9Z7</accession>
<dbReference type="OrthoDB" id="8000983at2759"/>
<sequence length="135" mass="15243">MGATFRALGSCAEGFEGARLTSNPKKYFVAQREVRYLGYIVGKGHIRPIVDKVECIRTYPKPNNKKQLRAFLGLIGYYRRFIPHFASHAGPLTDMLKKGNPETLHWGTSSSQAFEALKNKLCTRPVLRAIDFSRP</sequence>
<dbReference type="GeneID" id="117367148"/>
<evidence type="ECO:0000313" key="1">
    <source>
        <dbReference type="Proteomes" id="UP000515159"/>
    </source>
</evidence>
<name>A0A6P8S9Z7_GEOSA</name>
<dbReference type="InterPro" id="IPR043502">
    <property type="entry name" value="DNA/RNA_pol_sf"/>
</dbReference>
<dbReference type="InterPro" id="IPR043128">
    <property type="entry name" value="Rev_trsase/Diguanyl_cyclase"/>
</dbReference>
<organism evidence="1 2">
    <name type="scientific">Geotrypetes seraphini</name>
    <name type="common">Gaboon caecilian</name>
    <name type="synonym">Caecilia seraphini</name>
    <dbReference type="NCBI Taxonomy" id="260995"/>
    <lineage>
        <taxon>Eukaryota</taxon>
        <taxon>Metazoa</taxon>
        <taxon>Chordata</taxon>
        <taxon>Craniata</taxon>
        <taxon>Vertebrata</taxon>
        <taxon>Euteleostomi</taxon>
        <taxon>Amphibia</taxon>
        <taxon>Gymnophiona</taxon>
        <taxon>Geotrypetes</taxon>
    </lineage>
</organism>
<dbReference type="PANTHER" id="PTHR33064">
    <property type="entry name" value="POL PROTEIN"/>
    <property type="match status" value="1"/>
</dbReference>
<dbReference type="Proteomes" id="UP000515159">
    <property type="component" value="Chromosome 1"/>
</dbReference>
<dbReference type="Gene3D" id="3.30.70.270">
    <property type="match status" value="1"/>
</dbReference>
<dbReference type="FunFam" id="3.30.70.270:FF:000020">
    <property type="entry name" value="Transposon Tf2-6 polyprotein-like Protein"/>
    <property type="match status" value="1"/>
</dbReference>
<protein>
    <submittedName>
        <fullName evidence="2">Uncharacterized mitochondrial protein AtMg00860-like</fullName>
    </submittedName>
</protein>
<dbReference type="RefSeq" id="XP_033815355.1">
    <property type="nucleotide sequence ID" value="XM_033959464.1"/>
</dbReference>
<dbReference type="KEGG" id="gsh:117367148"/>
<reference evidence="2" key="1">
    <citation type="submission" date="2025-08" db="UniProtKB">
        <authorList>
            <consortium name="RefSeq"/>
        </authorList>
    </citation>
    <scope>IDENTIFICATION</scope>
</reference>
<proteinExistence type="predicted"/>